<dbReference type="AlphaFoldDB" id="A0A7Y9TLD6"/>
<dbReference type="InterPro" id="IPR005119">
    <property type="entry name" value="LysR_subst-bd"/>
</dbReference>
<dbReference type="InterPro" id="IPR058163">
    <property type="entry name" value="LysR-type_TF_proteobact-type"/>
</dbReference>
<evidence type="ECO:0000313" key="4">
    <source>
        <dbReference type="Proteomes" id="UP000589520"/>
    </source>
</evidence>
<evidence type="ECO:0000256" key="1">
    <source>
        <dbReference type="ARBA" id="ARBA00009437"/>
    </source>
</evidence>
<dbReference type="Gene3D" id="3.40.190.290">
    <property type="match status" value="1"/>
</dbReference>
<dbReference type="SUPFAM" id="SSF53850">
    <property type="entry name" value="Periplasmic binding protein-like II"/>
    <property type="match status" value="1"/>
</dbReference>
<dbReference type="EMBL" id="JACCCW010000002">
    <property type="protein sequence ID" value="NYF80022.1"/>
    <property type="molecule type" value="Genomic_DNA"/>
</dbReference>
<comment type="caution">
    <text evidence="3">The sequence shown here is derived from an EMBL/GenBank/DDBJ whole genome shotgun (WGS) entry which is preliminary data.</text>
</comment>
<comment type="similarity">
    <text evidence="1">Belongs to the LysR transcriptional regulatory family.</text>
</comment>
<evidence type="ECO:0000313" key="3">
    <source>
        <dbReference type="EMBL" id="NYF80022.1"/>
    </source>
</evidence>
<gene>
    <name evidence="3" type="ORF">HDF17_002342</name>
</gene>
<dbReference type="Pfam" id="PF03466">
    <property type="entry name" value="LysR_substrate"/>
    <property type="match status" value="1"/>
</dbReference>
<dbReference type="PANTHER" id="PTHR30537:SF5">
    <property type="entry name" value="HTH-TYPE TRANSCRIPTIONAL ACTIVATOR TTDR-RELATED"/>
    <property type="match status" value="1"/>
</dbReference>
<accession>A0A7Y9TLD6</accession>
<keyword evidence="3" id="KW-0238">DNA-binding</keyword>
<reference evidence="3 4" key="1">
    <citation type="submission" date="2020-07" db="EMBL/GenBank/DDBJ databases">
        <title>Genomic Encyclopedia of Type Strains, Phase IV (KMG-V): Genome sequencing to study the core and pangenomes of soil and plant-associated prokaryotes.</title>
        <authorList>
            <person name="Whitman W."/>
        </authorList>
    </citation>
    <scope>NUCLEOTIDE SEQUENCE [LARGE SCALE GENOMIC DNA]</scope>
    <source>
        <strain evidence="3 4">X4EP2</strain>
    </source>
</reference>
<dbReference type="Proteomes" id="UP000589520">
    <property type="component" value="Unassembled WGS sequence"/>
</dbReference>
<evidence type="ECO:0000259" key="2">
    <source>
        <dbReference type="Pfam" id="PF03466"/>
    </source>
</evidence>
<keyword evidence="4" id="KW-1185">Reference proteome</keyword>
<dbReference type="CDD" id="cd08422">
    <property type="entry name" value="PBP2_CrgA_like"/>
    <property type="match status" value="1"/>
</dbReference>
<protein>
    <submittedName>
        <fullName evidence="3">DNA-binding transcriptional LysR family regulator</fullName>
    </submittedName>
</protein>
<feature type="domain" description="LysR substrate-binding" evidence="2">
    <location>
        <begin position="1"/>
        <end position="182"/>
    </location>
</feature>
<dbReference type="GO" id="GO:0003677">
    <property type="term" value="F:DNA binding"/>
    <property type="evidence" value="ECO:0007669"/>
    <property type="project" value="UniProtKB-KW"/>
</dbReference>
<proteinExistence type="inferred from homology"/>
<name>A0A7Y9TLD6_9BACT</name>
<dbReference type="PANTHER" id="PTHR30537">
    <property type="entry name" value="HTH-TYPE TRANSCRIPTIONAL REGULATOR"/>
    <property type="match status" value="1"/>
</dbReference>
<sequence>MPLLASFMDRFPKVDVVLDLKDFANLSTHDWDVQLAAGILADSSHVARRITQISLRLYASAKYISRRGAPETFADLGQHDIVDKHWVNGISPWLDEAGTQQIAIKPRLVVNDMIAIVHAVREGAGIGWVPTLLAQQTYEADRLVTVLPYLKPAPIPVYAIFPRRRTASPKVRVFVDFLAEAFAARKLTHGRQE</sequence>
<organism evidence="3 4">
    <name type="scientific">Granulicella arctica</name>
    <dbReference type="NCBI Taxonomy" id="940613"/>
    <lineage>
        <taxon>Bacteria</taxon>
        <taxon>Pseudomonadati</taxon>
        <taxon>Acidobacteriota</taxon>
        <taxon>Terriglobia</taxon>
        <taxon>Terriglobales</taxon>
        <taxon>Acidobacteriaceae</taxon>
        <taxon>Granulicella</taxon>
    </lineage>
</organism>